<evidence type="ECO:0000256" key="1">
    <source>
        <dbReference type="ARBA" id="ARBA00001971"/>
    </source>
</evidence>
<evidence type="ECO:0000256" key="4">
    <source>
        <dbReference type="ARBA" id="ARBA00004406"/>
    </source>
</evidence>
<sequence length="508" mass="58916">MIIIILLLLSFIILVYNYYVHYGKNGRLINLIPGPATIPIFGNVFLLQDTMENLWKLLCTLSDKYYSIFKFWLFFTPIILIRHPDDLEVILSNKKYIEKSFIYDTFRPWLGDSIFTTGGAKWHSRRKILNSTFHFNILQQFIGTLIEEGNRMTQSLKDSKGIVVKDLTPFISEHTLNAICETAMGTSLQNLGTFEQQYREAVHQIAELTFYRLKRPWLHNDLIFMLSSKSRLQKRTLQILHGFTEKVIAERKFYHECTNGQHLKSFENDGETEVDNDAKIIGQKKRLALLDLLIAASREGCLTDLDMREEVDAFMFAGHDTTATSISYALLLLAEHKDIQDRIRTEVAAAVQENGNKFTIKLLQNLPYLSRCLKEVLRLYPPAYAISRVTSEDIKLPSYLIPAGTILILNIYAVHRDPNFWPNADVFDPNRFLPEKCQNRHPYSYIPFSAGSRNCIGQRYARMQLKAFIAPLIHNFYLEPIDYLKDLRIKPDLMLRPTHPIRVKFVPI</sequence>
<comment type="function">
    <text evidence="2">May be involved in the metabolism of insect hormones and in the breakdown of synthetic insecticides.</text>
</comment>
<evidence type="ECO:0000256" key="5">
    <source>
        <dbReference type="ARBA" id="ARBA00010617"/>
    </source>
</evidence>
<evidence type="ECO:0000256" key="12">
    <source>
        <dbReference type="ARBA" id="ARBA00023033"/>
    </source>
</evidence>
<dbReference type="GO" id="GO:0020037">
    <property type="term" value="F:heme binding"/>
    <property type="evidence" value="ECO:0007669"/>
    <property type="project" value="InterPro"/>
</dbReference>
<dbReference type="GO" id="GO:0016705">
    <property type="term" value="F:oxidoreductase activity, acting on paired donors, with incorporation or reduction of molecular oxygen"/>
    <property type="evidence" value="ECO:0007669"/>
    <property type="project" value="InterPro"/>
</dbReference>
<evidence type="ECO:0000256" key="2">
    <source>
        <dbReference type="ARBA" id="ARBA00003690"/>
    </source>
</evidence>
<dbReference type="InterPro" id="IPR050196">
    <property type="entry name" value="Cytochrome_P450_Monoox"/>
</dbReference>
<evidence type="ECO:0008006" key="18">
    <source>
        <dbReference type="Google" id="ProtNLM"/>
    </source>
</evidence>
<evidence type="ECO:0000256" key="10">
    <source>
        <dbReference type="ARBA" id="ARBA00023002"/>
    </source>
</evidence>
<dbReference type="GO" id="GO:0005506">
    <property type="term" value="F:iron ion binding"/>
    <property type="evidence" value="ECO:0007669"/>
    <property type="project" value="InterPro"/>
</dbReference>
<evidence type="ECO:0000256" key="9">
    <source>
        <dbReference type="ARBA" id="ARBA00022848"/>
    </source>
</evidence>
<dbReference type="EMBL" id="OZ034828">
    <property type="protein sequence ID" value="CAL1684725.1"/>
    <property type="molecule type" value="Genomic_DNA"/>
</dbReference>
<dbReference type="InterPro" id="IPR002401">
    <property type="entry name" value="Cyt_P450_E_grp-I"/>
</dbReference>
<reference evidence="16" key="1">
    <citation type="submission" date="2024-04" db="EMBL/GenBank/DDBJ databases">
        <authorList>
            <consortium name="Molecular Ecology Group"/>
        </authorList>
    </citation>
    <scope>NUCLEOTIDE SEQUENCE</scope>
</reference>
<evidence type="ECO:0000256" key="11">
    <source>
        <dbReference type="ARBA" id="ARBA00023004"/>
    </source>
</evidence>
<feature type="binding site" description="axial binding residue" evidence="14">
    <location>
        <position position="455"/>
    </location>
    <ligand>
        <name>heme</name>
        <dbReference type="ChEBI" id="CHEBI:30413"/>
    </ligand>
    <ligandPart>
        <name>Fe</name>
        <dbReference type="ChEBI" id="CHEBI:18248"/>
    </ligandPart>
</feature>
<dbReference type="InterPro" id="IPR036396">
    <property type="entry name" value="Cyt_P450_sf"/>
</dbReference>
<keyword evidence="12 15" id="KW-0503">Monooxygenase</keyword>
<evidence type="ECO:0000256" key="15">
    <source>
        <dbReference type="RuleBase" id="RU000461"/>
    </source>
</evidence>
<dbReference type="Gene3D" id="1.10.630.10">
    <property type="entry name" value="Cytochrome P450"/>
    <property type="match status" value="1"/>
</dbReference>
<dbReference type="PRINTS" id="PR00385">
    <property type="entry name" value="P450"/>
</dbReference>
<dbReference type="PANTHER" id="PTHR24291">
    <property type="entry name" value="CYTOCHROME P450 FAMILY 4"/>
    <property type="match status" value="1"/>
</dbReference>
<dbReference type="InterPro" id="IPR017972">
    <property type="entry name" value="Cyt_P450_CS"/>
</dbReference>
<keyword evidence="9" id="KW-0492">Microsome</keyword>
<evidence type="ECO:0000256" key="6">
    <source>
        <dbReference type="ARBA" id="ARBA00022617"/>
    </source>
</evidence>
<protein>
    <recommendedName>
        <fullName evidence="18">Cytochrome P450</fullName>
    </recommendedName>
</protein>
<organism evidence="16 17">
    <name type="scientific">Lasius platythorax</name>
    <dbReference type="NCBI Taxonomy" id="488582"/>
    <lineage>
        <taxon>Eukaryota</taxon>
        <taxon>Metazoa</taxon>
        <taxon>Ecdysozoa</taxon>
        <taxon>Arthropoda</taxon>
        <taxon>Hexapoda</taxon>
        <taxon>Insecta</taxon>
        <taxon>Pterygota</taxon>
        <taxon>Neoptera</taxon>
        <taxon>Endopterygota</taxon>
        <taxon>Hymenoptera</taxon>
        <taxon>Apocrita</taxon>
        <taxon>Aculeata</taxon>
        <taxon>Formicoidea</taxon>
        <taxon>Formicidae</taxon>
        <taxon>Formicinae</taxon>
        <taxon>Lasius</taxon>
        <taxon>Lasius</taxon>
    </lineage>
</organism>
<evidence type="ECO:0000256" key="7">
    <source>
        <dbReference type="ARBA" id="ARBA00022723"/>
    </source>
</evidence>
<evidence type="ECO:0000313" key="16">
    <source>
        <dbReference type="EMBL" id="CAL1684725.1"/>
    </source>
</evidence>
<dbReference type="InterPro" id="IPR001128">
    <property type="entry name" value="Cyt_P450"/>
</dbReference>
<accession>A0AAV2NW10</accession>
<dbReference type="CDD" id="cd20628">
    <property type="entry name" value="CYP4"/>
    <property type="match status" value="1"/>
</dbReference>
<keyword evidence="7 14" id="KW-0479">Metal-binding</keyword>
<evidence type="ECO:0000256" key="8">
    <source>
        <dbReference type="ARBA" id="ARBA00022824"/>
    </source>
</evidence>
<evidence type="ECO:0000313" key="17">
    <source>
        <dbReference type="Proteomes" id="UP001497644"/>
    </source>
</evidence>
<dbReference type="Proteomes" id="UP001497644">
    <property type="component" value="Chromosome 5"/>
</dbReference>
<evidence type="ECO:0000256" key="13">
    <source>
        <dbReference type="ARBA" id="ARBA00023136"/>
    </source>
</evidence>
<dbReference type="Pfam" id="PF00067">
    <property type="entry name" value="p450"/>
    <property type="match status" value="1"/>
</dbReference>
<keyword evidence="17" id="KW-1185">Reference proteome</keyword>
<dbReference type="PROSITE" id="PS00086">
    <property type="entry name" value="CYTOCHROME_P450"/>
    <property type="match status" value="1"/>
</dbReference>
<dbReference type="SUPFAM" id="SSF48264">
    <property type="entry name" value="Cytochrome P450"/>
    <property type="match status" value="1"/>
</dbReference>
<keyword evidence="13" id="KW-0472">Membrane</keyword>
<dbReference type="PRINTS" id="PR00463">
    <property type="entry name" value="EP450I"/>
</dbReference>
<evidence type="ECO:0000256" key="3">
    <source>
        <dbReference type="ARBA" id="ARBA00004174"/>
    </source>
</evidence>
<dbReference type="GO" id="GO:0004497">
    <property type="term" value="F:monooxygenase activity"/>
    <property type="evidence" value="ECO:0007669"/>
    <property type="project" value="UniProtKB-KW"/>
</dbReference>
<evidence type="ECO:0000256" key="14">
    <source>
        <dbReference type="PIRSR" id="PIRSR602401-1"/>
    </source>
</evidence>
<name>A0AAV2NW10_9HYME</name>
<comment type="subcellular location">
    <subcellularLocation>
        <location evidence="4">Endoplasmic reticulum membrane</location>
        <topology evidence="4">Peripheral membrane protein</topology>
    </subcellularLocation>
    <subcellularLocation>
        <location evidence="3">Microsome membrane</location>
        <topology evidence="3">Peripheral membrane protein</topology>
    </subcellularLocation>
</comment>
<keyword evidence="10 15" id="KW-0560">Oxidoreductase</keyword>
<proteinExistence type="inferred from homology"/>
<dbReference type="PANTHER" id="PTHR24291:SF189">
    <property type="entry name" value="CYTOCHROME P450 4C3-RELATED"/>
    <property type="match status" value="1"/>
</dbReference>
<keyword evidence="6 14" id="KW-0349">Heme</keyword>
<comment type="similarity">
    <text evidence="5 15">Belongs to the cytochrome P450 family.</text>
</comment>
<gene>
    <name evidence="16" type="ORF">LPLAT_LOCUS10291</name>
</gene>
<dbReference type="GO" id="GO:0005789">
    <property type="term" value="C:endoplasmic reticulum membrane"/>
    <property type="evidence" value="ECO:0007669"/>
    <property type="project" value="UniProtKB-SubCell"/>
</dbReference>
<keyword evidence="11 14" id="KW-0408">Iron</keyword>
<keyword evidence="8" id="KW-0256">Endoplasmic reticulum</keyword>
<dbReference type="AlphaFoldDB" id="A0AAV2NW10"/>
<comment type="cofactor">
    <cofactor evidence="1 14">
        <name>heme</name>
        <dbReference type="ChEBI" id="CHEBI:30413"/>
    </cofactor>
</comment>